<reference evidence="1" key="1">
    <citation type="submission" date="2020-05" db="EMBL/GenBank/DDBJ databases">
        <title>Large-scale comparative analyses of tick genomes elucidate their genetic diversity and vector capacities.</title>
        <authorList>
            <person name="Jia N."/>
            <person name="Wang J."/>
            <person name="Shi W."/>
            <person name="Du L."/>
            <person name="Sun Y."/>
            <person name="Zhan W."/>
            <person name="Jiang J."/>
            <person name="Wang Q."/>
            <person name="Zhang B."/>
            <person name="Ji P."/>
            <person name="Sakyi L.B."/>
            <person name="Cui X."/>
            <person name="Yuan T."/>
            <person name="Jiang B."/>
            <person name="Yang W."/>
            <person name="Lam T.T.-Y."/>
            <person name="Chang Q."/>
            <person name="Ding S."/>
            <person name="Wang X."/>
            <person name="Zhu J."/>
            <person name="Ruan X."/>
            <person name="Zhao L."/>
            <person name="Wei J."/>
            <person name="Que T."/>
            <person name="Du C."/>
            <person name="Cheng J."/>
            <person name="Dai P."/>
            <person name="Han X."/>
            <person name="Huang E."/>
            <person name="Gao Y."/>
            <person name="Liu J."/>
            <person name="Shao H."/>
            <person name="Ye R."/>
            <person name="Li L."/>
            <person name="Wei W."/>
            <person name="Wang X."/>
            <person name="Wang C."/>
            <person name="Yang T."/>
            <person name="Huo Q."/>
            <person name="Li W."/>
            <person name="Guo W."/>
            <person name="Chen H."/>
            <person name="Zhou L."/>
            <person name="Ni X."/>
            <person name="Tian J."/>
            <person name="Zhou Y."/>
            <person name="Sheng Y."/>
            <person name="Liu T."/>
            <person name="Pan Y."/>
            <person name="Xia L."/>
            <person name="Li J."/>
            <person name="Zhao F."/>
            <person name="Cao W."/>
        </authorList>
    </citation>
    <scope>NUCLEOTIDE SEQUENCE</scope>
    <source>
        <strain evidence="1">Hyas-2018</strain>
    </source>
</reference>
<keyword evidence="2" id="KW-1185">Reference proteome</keyword>
<comment type="caution">
    <text evidence="1">The sequence shown here is derived from an EMBL/GenBank/DDBJ whole genome shotgun (WGS) entry which is preliminary data.</text>
</comment>
<gene>
    <name evidence="1" type="ORF">HPB50_017808</name>
</gene>
<proteinExistence type="predicted"/>
<sequence>MAGRPGEIDVSKPIKHMLAFIEQEANEKVQEIDAKGEEEFNTEKGRLIQEQRILIMDAFSKKEKQVERQRKIQSSHVKNAARLQLLGAMNEHVIKVLAEARESLGQVAKQQKRYQSIVEKLVLQGLLRILKEDVKVICRKKDVALVKPVAESAAKKYRDMTKLKVTVSVDTKNFLPDLCFGGVVLATSEGRVLLSNTLESRLELISQRMLPEIRSGLFGTNTHRKYLE</sequence>
<name>A0ACB7SXH9_HYAAI</name>
<dbReference type="Proteomes" id="UP000821845">
    <property type="component" value="Chromosome 2"/>
</dbReference>
<evidence type="ECO:0000313" key="2">
    <source>
        <dbReference type="Proteomes" id="UP000821845"/>
    </source>
</evidence>
<protein>
    <submittedName>
        <fullName evidence="1">Uncharacterized protein</fullName>
    </submittedName>
</protein>
<accession>A0ACB7SXH9</accession>
<evidence type="ECO:0000313" key="1">
    <source>
        <dbReference type="EMBL" id="KAH6939413.1"/>
    </source>
</evidence>
<dbReference type="EMBL" id="CM023482">
    <property type="protein sequence ID" value="KAH6939413.1"/>
    <property type="molecule type" value="Genomic_DNA"/>
</dbReference>
<organism evidence="1 2">
    <name type="scientific">Hyalomma asiaticum</name>
    <name type="common">Tick</name>
    <dbReference type="NCBI Taxonomy" id="266040"/>
    <lineage>
        <taxon>Eukaryota</taxon>
        <taxon>Metazoa</taxon>
        <taxon>Ecdysozoa</taxon>
        <taxon>Arthropoda</taxon>
        <taxon>Chelicerata</taxon>
        <taxon>Arachnida</taxon>
        <taxon>Acari</taxon>
        <taxon>Parasitiformes</taxon>
        <taxon>Ixodida</taxon>
        <taxon>Ixodoidea</taxon>
        <taxon>Ixodidae</taxon>
        <taxon>Hyalomminae</taxon>
        <taxon>Hyalomma</taxon>
    </lineage>
</organism>